<dbReference type="Pfam" id="PF03062">
    <property type="entry name" value="MBOAT"/>
    <property type="match status" value="1"/>
</dbReference>
<keyword evidence="5" id="KW-1133">Transmembrane helix</keyword>
<keyword evidence="7" id="KW-0808">Transferase</keyword>
<gene>
    <name evidence="8" type="ORF">D4A81_02455</name>
</gene>
<evidence type="ECO:0000256" key="7">
    <source>
        <dbReference type="PIRNR" id="PIRNR016636"/>
    </source>
</evidence>
<evidence type="ECO:0000256" key="3">
    <source>
        <dbReference type="ARBA" id="ARBA00022475"/>
    </source>
</evidence>
<dbReference type="InterPro" id="IPR004299">
    <property type="entry name" value="MBOAT_fam"/>
</dbReference>
<reference evidence="8 9" key="1">
    <citation type="submission" date="2018-09" db="EMBL/GenBank/DDBJ databases">
        <title>Genome sequencing of Lachnoanaerobaculum umeaense DSM 23576.</title>
        <authorList>
            <person name="Kook J.-K."/>
            <person name="Park S.-N."/>
            <person name="Lim Y.K."/>
        </authorList>
    </citation>
    <scope>NUCLEOTIDE SEQUENCE [LARGE SCALE GENOMIC DNA]</scope>
    <source>
        <strain evidence="9">DSM 23576 \ CCUG 58757</strain>
    </source>
</reference>
<dbReference type="GO" id="GO:0005886">
    <property type="term" value="C:plasma membrane"/>
    <property type="evidence" value="ECO:0007669"/>
    <property type="project" value="UniProtKB-SubCell"/>
</dbReference>
<evidence type="ECO:0000313" key="8">
    <source>
        <dbReference type="EMBL" id="AYA98886.1"/>
    </source>
</evidence>
<dbReference type="RefSeq" id="WP_111526117.1">
    <property type="nucleotide sequence ID" value="NZ_CP032364.1"/>
</dbReference>
<evidence type="ECO:0000313" key="9">
    <source>
        <dbReference type="Proteomes" id="UP000265562"/>
    </source>
</evidence>
<keyword evidence="3 7" id="KW-1003">Cell membrane</keyword>
<proteinExistence type="inferred from homology"/>
<evidence type="ECO:0000256" key="1">
    <source>
        <dbReference type="ARBA" id="ARBA00004651"/>
    </source>
</evidence>
<evidence type="ECO:0000256" key="5">
    <source>
        <dbReference type="ARBA" id="ARBA00022989"/>
    </source>
</evidence>
<protein>
    <submittedName>
        <fullName evidence="8">MBOAT family protein</fullName>
    </submittedName>
</protein>
<comment type="subcellular location">
    <subcellularLocation>
        <location evidence="1">Cell membrane</location>
        <topology evidence="1">Multi-pass membrane protein</topology>
    </subcellularLocation>
</comment>
<dbReference type="PANTHER" id="PTHR13285">
    <property type="entry name" value="ACYLTRANSFERASE"/>
    <property type="match status" value="1"/>
</dbReference>
<dbReference type="AlphaFoldDB" id="A0A385PY57"/>
<evidence type="ECO:0000256" key="6">
    <source>
        <dbReference type="ARBA" id="ARBA00023136"/>
    </source>
</evidence>
<keyword evidence="9" id="KW-1185">Reference proteome</keyword>
<dbReference type="InterPro" id="IPR051085">
    <property type="entry name" value="MB_O-acyltransferase"/>
</dbReference>
<dbReference type="PIRSF" id="PIRSF500217">
    <property type="entry name" value="AlgI"/>
    <property type="match status" value="1"/>
</dbReference>
<dbReference type="KEGG" id="lua:D4A81_02455"/>
<dbReference type="PIRSF" id="PIRSF016636">
    <property type="entry name" value="AlgI_DltB"/>
    <property type="match status" value="1"/>
</dbReference>
<dbReference type="GO" id="GO:0016746">
    <property type="term" value="F:acyltransferase activity"/>
    <property type="evidence" value="ECO:0007669"/>
    <property type="project" value="UniProtKB-KW"/>
</dbReference>
<name>A0A385PY57_9FIRM</name>
<dbReference type="Proteomes" id="UP000265562">
    <property type="component" value="Chromosome"/>
</dbReference>
<accession>A0A385PY57</accession>
<keyword evidence="6 7" id="KW-0472">Membrane</keyword>
<keyword evidence="7" id="KW-0012">Acyltransferase</keyword>
<dbReference type="EMBL" id="CP032364">
    <property type="protein sequence ID" value="AYA98886.1"/>
    <property type="molecule type" value="Genomic_DNA"/>
</dbReference>
<dbReference type="OrthoDB" id="9805788at2"/>
<dbReference type="PANTHER" id="PTHR13285:SF18">
    <property type="entry name" value="PROTEIN-CYSTEINE N-PALMITOYLTRANSFERASE RASP"/>
    <property type="match status" value="1"/>
</dbReference>
<evidence type="ECO:0000256" key="2">
    <source>
        <dbReference type="ARBA" id="ARBA00010323"/>
    </source>
</evidence>
<sequence>MQFNSFIFILLFLPVTVALYFIANRVCSRLGKLVLLVSSVIFYSYTDYKLLFILVLSIFVNYIGTILIERYRDRKNMLLVAIPIIANIMLLLYFKYLNFTISNINFIFSRNIALNNIILPLGISFFTFQQIAYVVAVSKGDIKDNNIIDYIIFILYFPKILMGPLMDPVDFIEQLNDDDLKKIDIENIALGIKIFSLGLFKKVMFADVFAKVVNWGYSNIGDASSMDLILVILFYSFEIYFDFSGYSDMATGASLMLNIKLPINFDSPYKALSIKDFWKRWHISLTSFLTKYIYIPLGGNKRGIVRTYINIMFVFIISGIWHGANWTFILWGVLNGALSIIDKILDKYEKKMFEAVRWIGTFIIVTILWSLFRAESIKQWSEIMMKILMFQDLNITNGPIWLLAFPEMIFFNDLLKLRWFVDNVKGFWVLLWTLLSFAICLLFENNYRKLRVNSFAVTIFAALIFIWSIICLSSESSFVYFNF</sequence>
<organism evidence="8 9">
    <name type="scientific">Lachnoanaerobaculum umeaense</name>
    <dbReference type="NCBI Taxonomy" id="617123"/>
    <lineage>
        <taxon>Bacteria</taxon>
        <taxon>Bacillati</taxon>
        <taxon>Bacillota</taxon>
        <taxon>Clostridia</taxon>
        <taxon>Lachnospirales</taxon>
        <taxon>Lachnospiraceae</taxon>
        <taxon>Lachnoanaerobaculum</taxon>
    </lineage>
</organism>
<dbReference type="InterPro" id="IPR028362">
    <property type="entry name" value="AlgI"/>
</dbReference>
<dbReference type="InterPro" id="IPR024194">
    <property type="entry name" value="Ac/AlaTfrase_AlgI/DltB"/>
</dbReference>
<keyword evidence="4" id="KW-0812">Transmembrane</keyword>
<comment type="similarity">
    <text evidence="2 7">Belongs to the membrane-bound acyltransferase family.</text>
</comment>
<dbReference type="GO" id="GO:0042121">
    <property type="term" value="P:alginic acid biosynthetic process"/>
    <property type="evidence" value="ECO:0007669"/>
    <property type="project" value="InterPro"/>
</dbReference>
<evidence type="ECO:0000256" key="4">
    <source>
        <dbReference type="ARBA" id="ARBA00022692"/>
    </source>
</evidence>